<protein>
    <recommendedName>
        <fullName evidence="3">Bacteriocin</fullName>
    </recommendedName>
</protein>
<organism evidence="1 2">
    <name type="scientific">Microcystis flos-aquae Mf_QC_C_20070823_S10D</name>
    <dbReference type="NCBI Taxonomy" id="2486236"/>
    <lineage>
        <taxon>Bacteria</taxon>
        <taxon>Bacillati</taxon>
        <taxon>Cyanobacteriota</taxon>
        <taxon>Cyanophyceae</taxon>
        <taxon>Oscillatoriophycideae</taxon>
        <taxon>Chroococcales</taxon>
        <taxon>Microcystaceae</taxon>
        <taxon>Microcystis</taxon>
    </lineage>
</organism>
<accession>A0A552KJC9</accession>
<proteinExistence type="predicted"/>
<name>A0A552KJC9_9CHRO</name>
<evidence type="ECO:0000313" key="2">
    <source>
        <dbReference type="Proteomes" id="UP000315868"/>
    </source>
</evidence>
<gene>
    <name evidence="1" type="ORF">EWV45_18935</name>
</gene>
<evidence type="ECO:0000313" key="1">
    <source>
        <dbReference type="EMBL" id="TRV07875.1"/>
    </source>
</evidence>
<sequence>MASIKIDSDLRPIGSELFLDSESYLDELSADQQINKIVGGTKPPTKTAIGISGLALNSGTLVAVSLVVGKIG</sequence>
<dbReference type="AlphaFoldDB" id="A0A552KJC9"/>
<evidence type="ECO:0008006" key="3">
    <source>
        <dbReference type="Google" id="ProtNLM"/>
    </source>
</evidence>
<reference evidence="1 2" key="1">
    <citation type="submission" date="2019-01" db="EMBL/GenBank/DDBJ databases">
        <title>Coherence of Microcystis species and biogeography revealed through population genomics.</title>
        <authorList>
            <person name="Perez-Carrascal O.M."/>
            <person name="Terrat Y."/>
            <person name="Giani A."/>
            <person name="Fortin N."/>
            <person name="Tromas N."/>
            <person name="Shapiro B.J."/>
        </authorList>
    </citation>
    <scope>NUCLEOTIDE SEQUENCE [LARGE SCALE GENOMIC DNA]</scope>
    <source>
        <strain evidence="1">Mf_QC_C_20070823_S10D</strain>
    </source>
</reference>
<dbReference type="Proteomes" id="UP000315868">
    <property type="component" value="Unassembled WGS sequence"/>
</dbReference>
<dbReference type="EMBL" id="SFAM01000177">
    <property type="protein sequence ID" value="TRV07875.1"/>
    <property type="molecule type" value="Genomic_DNA"/>
</dbReference>
<comment type="caution">
    <text evidence="1">The sequence shown here is derived from an EMBL/GenBank/DDBJ whole genome shotgun (WGS) entry which is preliminary data.</text>
</comment>